<comment type="caution">
    <text evidence="2">The sequence shown here is derived from an EMBL/GenBank/DDBJ whole genome shotgun (WGS) entry which is preliminary data.</text>
</comment>
<accession>A0ABU6GCP5</accession>
<evidence type="ECO:0000313" key="2">
    <source>
        <dbReference type="EMBL" id="MEC0231978.1"/>
    </source>
</evidence>
<proteinExistence type="predicted"/>
<dbReference type="RefSeq" id="WP_326076075.1">
    <property type="nucleotide sequence ID" value="NZ_JARLKY010000109.1"/>
</dbReference>
<sequence>MRKKLVLVLSISCYLCMSGEWRANGVYAESTILELPHPGGDTITFLEDTSVYDETWKEVGLLGPQTVKILETREVRWGHGEGYRRPIYLISTWLGDRWIAPNRALLGNPQPFVTKLDLGRIEPLYNDPLLSEPTGGQLAPQIVTTKAKWDEHYLIESKSGDKWIRPSYLFLEGVREVQEEVELLNLTPLMRHPYGLETGSSLSSQTVEVKEVWRNWHRIDSWLGPVWFKLYEANAVDVRHILEVNFGYRHIDEKDPKLTHMTVDVKLGPKWREVKEAMTVDFKFNLYNEKGERVAASRTGRAELNGAESKSVDLLVDGSLDQGYVYATVQITRMNDKKDPELDASAPMDIADPAQPKFRIGKVSVRQDGEFSIIKGQYELDAKGANQVKGRITFTDQNGQVIGTVPLDLITDAANPGKGTPFAFECVISGGLKHYVNVKLEVDSIASLK</sequence>
<evidence type="ECO:0000313" key="3">
    <source>
        <dbReference type="Proteomes" id="UP001338137"/>
    </source>
</evidence>
<organism evidence="2 3">
    <name type="scientific">Paenibacillus alba</name>
    <dbReference type="NCBI Taxonomy" id="1197127"/>
    <lineage>
        <taxon>Bacteria</taxon>
        <taxon>Bacillati</taxon>
        <taxon>Bacillota</taxon>
        <taxon>Bacilli</taxon>
        <taxon>Bacillales</taxon>
        <taxon>Paenibacillaceae</taxon>
        <taxon>Paenibacillus</taxon>
    </lineage>
</organism>
<name>A0ABU6GCP5_9BACL</name>
<dbReference type="Proteomes" id="UP001338137">
    <property type="component" value="Unassembled WGS sequence"/>
</dbReference>
<keyword evidence="3" id="KW-1185">Reference proteome</keyword>
<keyword evidence="1" id="KW-0732">Signal</keyword>
<protein>
    <submittedName>
        <fullName evidence="2">Uncharacterized protein</fullName>
    </submittedName>
</protein>
<dbReference type="EMBL" id="JARLKY010000109">
    <property type="protein sequence ID" value="MEC0231978.1"/>
    <property type="molecule type" value="Genomic_DNA"/>
</dbReference>
<feature type="chain" id="PRO_5047456075" evidence="1">
    <location>
        <begin position="24"/>
        <end position="449"/>
    </location>
</feature>
<evidence type="ECO:0000256" key="1">
    <source>
        <dbReference type="SAM" id="SignalP"/>
    </source>
</evidence>
<reference evidence="2 3" key="1">
    <citation type="submission" date="2023-03" db="EMBL/GenBank/DDBJ databases">
        <title>Bacillus Genome Sequencing.</title>
        <authorList>
            <person name="Dunlap C."/>
        </authorList>
    </citation>
    <scope>NUCLEOTIDE SEQUENCE [LARGE SCALE GENOMIC DNA]</scope>
    <source>
        <strain evidence="2 3">BD-533</strain>
    </source>
</reference>
<gene>
    <name evidence="2" type="ORF">P4I72_33265</name>
</gene>
<feature type="signal peptide" evidence="1">
    <location>
        <begin position="1"/>
        <end position="23"/>
    </location>
</feature>